<dbReference type="GO" id="GO:0004930">
    <property type="term" value="F:G protein-coupled receptor activity"/>
    <property type="evidence" value="ECO:0007669"/>
    <property type="project" value="InterPro"/>
</dbReference>
<evidence type="ECO:0000256" key="7">
    <source>
        <dbReference type="ARBA" id="ARBA00023136"/>
    </source>
</evidence>
<dbReference type="GO" id="GO:0015276">
    <property type="term" value="F:ligand-gated monoatomic ion channel activity"/>
    <property type="evidence" value="ECO:0007669"/>
    <property type="project" value="InterPro"/>
</dbReference>
<evidence type="ECO:0000256" key="6">
    <source>
        <dbReference type="ARBA" id="ARBA00023065"/>
    </source>
</evidence>
<comment type="caution">
    <text evidence="16">The sequence shown here is derived from an EMBL/GenBank/DDBJ whole genome shotgun (WGS) entry which is preliminary data.</text>
</comment>
<keyword evidence="12" id="KW-0407">Ion channel</keyword>
<evidence type="ECO:0000256" key="1">
    <source>
        <dbReference type="ARBA" id="ARBA00004141"/>
    </source>
</evidence>
<keyword evidence="8" id="KW-0675">Receptor</keyword>
<keyword evidence="3 14" id="KW-0812">Transmembrane</keyword>
<dbReference type="InterPro" id="IPR001320">
    <property type="entry name" value="Iontro_rcpt_C"/>
</dbReference>
<evidence type="ECO:0000256" key="11">
    <source>
        <dbReference type="ARBA" id="ARBA00023286"/>
    </source>
</evidence>
<feature type="transmembrane region" description="Helical" evidence="14">
    <location>
        <begin position="765"/>
        <end position="786"/>
    </location>
</feature>
<evidence type="ECO:0000313" key="16">
    <source>
        <dbReference type="EMBL" id="CAF2020396.1"/>
    </source>
</evidence>
<dbReference type="GO" id="GO:0045211">
    <property type="term" value="C:postsynaptic membrane"/>
    <property type="evidence" value="ECO:0007669"/>
    <property type="project" value="UniProtKB-SubCell"/>
</dbReference>
<evidence type="ECO:0000256" key="13">
    <source>
        <dbReference type="ARBA" id="ARBA00034100"/>
    </source>
</evidence>
<feature type="transmembrane region" description="Helical" evidence="14">
    <location>
        <begin position="556"/>
        <end position="573"/>
    </location>
</feature>
<evidence type="ECO:0000256" key="2">
    <source>
        <dbReference type="ARBA" id="ARBA00022448"/>
    </source>
</evidence>
<evidence type="ECO:0000256" key="4">
    <source>
        <dbReference type="ARBA" id="ARBA00022989"/>
    </source>
</evidence>
<dbReference type="Gene3D" id="1.10.287.70">
    <property type="match status" value="1"/>
</dbReference>
<dbReference type="Pfam" id="PF01094">
    <property type="entry name" value="ANF_receptor"/>
    <property type="match status" value="1"/>
</dbReference>
<evidence type="ECO:0000313" key="19">
    <source>
        <dbReference type="Proteomes" id="UP000663866"/>
    </source>
</evidence>
<evidence type="ECO:0000313" key="18">
    <source>
        <dbReference type="Proteomes" id="UP000663856"/>
    </source>
</evidence>
<dbReference type="SMART" id="SM00079">
    <property type="entry name" value="PBPe"/>
    <property type="match status" value="1"/>
</dbReference>
<evidence type="ECO:0000256" key="3">
    <source>
        <dbReference type="ARBA" id="ARBA00022692"/>
    </source>
</evidence>
<keyword evidence="6" id="KW-0406">Ion transport</keyword>
<dbReference type="SUPFAM" id="SSF53822">
    <property type="entry name" value="Periplasmic binding protein-like I"/>
    <property type="match status" value="1"/>
</dbReference>
<evidence type="ECO:0000313" key="17">
    <source>
        <dbReference type="EMBL" id="CAF4137844.1"/>
    </source>
</evidence>
<keyword evidence="11" id="KW-1071">Ligand-gated ion channel</keyword>
<protein>
    <recommendedName>
        <fullName evidence="15">Ionotropic glutamate receptor C-terminal domain-containing protein</fullName>
    </recommendedName>
</protein>
<feature type="transmembrane region" description="Helical" evidence="14">
    <location>
        <begin position="585"/>
        <end position="606"/>
    </location>
</feature>
<feature type="transmembrane region" description="Helical" evidence="14">
    <location>
        <begin position="526"/>
        <end position="544"/>
    </location>
</feature>
<dbReference type="Proteomes" id="UP000663856">
    <property type="component" value="Unassembled WGS sequence"/>
</dbReference>
<name>A0A816N3P2_9BILA</name>
<reference evidence="16" key="1">
    <citation type="submission" date="2021-02" db="EMBL/GenBank/DDBJ databases">
        <authorList>
            <person name="Nowell W R."/>
        </authorList>
    </citation>
    <scope>NUCLEOTIDE SEQUENCE</scope>
</reference>
<sequence length="837" mass="91926">MFQAAILIARQYNISIKGQFITGQIVDTAGTEINAIAAACKAISASNIVGIVGPEYSSEAPIIAGIGARIGIPVISQSATDPTLSNRNAYPTFYRTVPSDSAAALVIAQLFLKYNWTSCLIIYQNDAFGNGGATAITNAFLKNGLGIAGTLLFDIVTLCLQDNLSDVLTASPTRIVVLWVNSLYVPSIIQNALDYDLIGPSYLWITSASFDLSNFNRTYYPNLVGLLNLEPTVASVANAPINATLLNTAFDLWNQYEPETFPGSNNVDDYAFFAFDAAWTLVQSLQKFCSITSNTSSCISLSNATYCFDRFLFNSNTLFDIINNMEFLGVSGHIQFSANTTDRINGSYYVANNIQYSPTGINFVQALSYSDSTGWQRNTFTQLIWPGNTLAPPTSGAKLEGVKLILGLIQSTQYTNIIHVTDALGNTTFQLVGYVPDLINLLQTKLGFIPDIRLAPSNRTYNGLVADVANGVYDLVVADLTVTASRRKKVDFSNSIFDNSVRLVIRAQPDIQIGLFSFLNPLSWDLWLLIIGTLIFGSMLICIVERVANERLREKSHSAAYLMIFWYTFGNFMGRDVELQPKTIAGRLISSAMFFLTLVIIASYTANLASQLTISKSQPIISGIDDIKNGKVPGNRIGLLVGSASLEYYLTAVSGGNPNYYPLYSRDQIYQSLLGDKIDVGFIDTGNAEYMTNDVYCNLTIAGSGFNVGIFAIPMRKGWIYVNDLDVALLLLRESGDLNNLYAKWFQNKNCPDSSVSTDAIDSRALIGLFMVFGIVCMLSIFIFAWGKLHMTKKLTGRIYRIIDSLNKKCHSAREDATRSSHDSEIRELETVKIGNF</sequence>
<dbReference type="InterPro" id="IPR028082">
    <property type="entry name" value="Peripla_BP_I"/>
</dbReference>
<feature type="transmembrane region" description="Helical" evidence="14">
    <location>
        <begin position="695"/>
        <end position="715"/>
    </location>
</feature>
<dbReference type="SUPFAM" id="SSF53850">
    <property type="entry name" value="Periplasmic binding protein-like II"/>
    <property type="match status" value="1"/>
</dbReference>
<dbReference type="AlphaFoldDB" id="A0A816N3P2"/>
<keyword evidence="10" id="KW-0628">Postsynaptic cell membrane</keyword>
<dbReference type="InterPro" id="IPR019594">
    <property type="entry name" value="Glu/Gly-bd"/>
</dbReference>
<evidence type="ECO:0000256" key="8">
    <source>
        <dbReference type="ARBA" id="ARBA00023170"/>
    </source>
</evidence>
<dbReference type="Pfam" id="PF10613">
    <property type="entry name" value="Lig_chan-Glu_bd"/>
    <property type="match status" value="1"/>
</dbReference>
<evidence type="ECO:0000256" key="5">
    <source>
        <dbReference type="ARBA" id="ARBA00023018"/>
    </source>
</evidence>
<dbReference type="InterPro" id="IPR000337">
    <property type="entry name" value="GPCR_3"/>
</dbReference>
<dbReference type="EMBL" id="CAJNRF010001650">
    <property type="protein sequence ID" value="CAF2020396.1"/>
    <property type="molecule type" value="Genomic_DNA"/>
</dbReference>
<gene>
    <name evidence="17" type="ORF">OVN521_LOCUS22893</name>
    <name evidence="16" type="ORF">WKI299_LOCUS5779</name>
</gene>
<dbReference type="PANTHER" id="PTHR18966">
    <property type="entry name" value="IONOTROPIC GLUTAMATE RECEPTOR"/>
    <property type="match status" value="1"/>
</dbReference>
<proteinExistence type="predicted"/>
<keyword evidence="2" id="KW-0813">Transport</keyword>
<dbReference type="InterPro" id="IPR015683">
    <property type="entry name" value="Ionotropic_Glu_rcpt"/>
</dbReference>
<evidence type="ECO:0000256" key="14">
    <source>
        <dbReference type="SAM" id="Phobius"/>
    </source>
</evidence>
<accession>A0A816N3P2</accession>
<keyword evidence="9" id="KW-0325">Glycoprotein</keyword>
<evidence type="ECO:0000256" key="10">
    <source>
        <dbReference type="ARBA" id="ARBA00023257"/>
    </source>
</evidence>
<dbReference type="Gene3D" id="3.40.50.2300">
    <property type="match status" value="2"/>
</dbReference>
<dbReference type="Pfam" id="PF00060">
    <property type="entry name" value="Lig_chan"/>
    <property type="match status" value="1"/>
</dbReference>
<dbReference type="PRINTS" id="PR00248">
    <property type="entry name" value="GPCRMGR"/>
</dbReference>
<organism evidence="16 18">
    <name type="scientific">Rotaria magnacalcarata</name>
    <dbReference type="NCBI Taxonomy" id="392030"/>
    <lineage>
        <taxon>Eukaryota</taxon>
        <taxon>Metazoa</taxon>
        <taxon>Spiralia</taxon>
        <taxon>Gnathifera</taxon>
        <taxon>Rotifera</taxon>
        <taxon>Eurotatoria</taxon>
        <taxon>Bdelloidea</taxon>
        <taxon>Philodinida</taxon>
        <taxon>Philodinidae</taxon>
        <taxon>Rotaria</taxon>
    </lineage>
</organism>
<dbReference type="Gene3D" id="3.40.190.10">
    <property type="entry name" value="Periplasmic binding protein-like II"/>
    <property type="match status" value="3"/>
</dbReference>
<dbReference type="EMBL" id="CAJOBG010005062">
    <property type="protein sequence ID" value="CAF4137844.1"/>
    <property type="molecule type" value="Genomic_DNA"/>
</dbReference>
<evidence type="ECO:0000259" key="15">
    <source>
        <dbReference type="SMART" id="SM00079"/>
    </source>
</evidence>
<keyword evidence="19" id="KW-1185">Reference proteome</keyword>
<evidence type="ECO:0000256" key="12">
    <source>
        <dbReference type="ARBA" id="ARBA00023303"/>
    </source>
</evidence>
<feature type="domain" description="Ionotropic glutamate receptor C-terminal" evidence="15">
    <location>
        <begin position="417"/>
        <end position="748"/>
    </location>
</feature>
<keyword evidence="4 14" id="KW-1133">Transmembrane helix</keyword>
<evidence type="ECO:0000256" key="9">
    <source>
        <dbReference type="ARBA" id="ARBA00023180"/>
    </source>
</evidence>
<dbReference type="InterPro" id="IPR001828">
    <property type="entry name" value="ANF_lig-bd_rcpt"/>
</dbReference>
<comment type="subcellular location">
    <subcellularLocation>
        <location evidence="1">Membrane</location>
        <topology evidence="1">Multi-pass membrane protein</topology>
    </subcellularLocation>
    <subcellularLocation>
        <location evidence="13">Postsynaptic cell membrane</location>
    </subcellularLocation>
</comment>
<keyword evidence="5" id="KW-0770">Synapse</keyword>
<dbReference type="Proteomes" id="UP000663866">
    <property type="component" value="Unassembled WGS sequence"/>
</dbReference>
<keyword evidence="7 14" id="KW-0472">Membrane</keyword>